<evidence type="ECO:0000256" key="16">
    <source>
        <dbReference type="ARBA" id="ARBA00047872"/>
    </source>
</evidence>
<dbReference type="GO" id="GO:0009089">
    <property type="term" value="P:lysine biosynthetic process via diaminopimelate"/>
    <property type="evidence" value="ECO:0007669"/>
    <property type="project" value="TreeGrafter"/>
</dbReference>
<evidence type="ECO:0000256" key="8">
    <source>
        <dbReference type="ARBA" id="ARBA00022605"/>
    </source>
</evidence>
<dbReference type="InterPro" id="IPR036393">
    <property type="entry name" value="AceGlu_kinase-like_sf"/>
</dbReference>
<dbReference type="Pfam" id="PF00696">
    <property type="entry name" value="AA_kinase"/>
    <property type="match status" value="1"/>
</dbReference>
<sequence>MALIVQKYGGTSVGSPERIRRVAARVVAAHDAGHDVVVVVSAMGATTEELLHLAGEVSPDPVPRELDMVLTAGEQIANALTAMATAALGIPARSFTGPQAGVLTTTIHGDARIVAVEPRRVRLALDRGEIPFVAGFQGRCRETGEVTTLGRGGSDTTAIALAAALKADVCEICTDVDGVYTADPRTDPSARLLRHVTYAAMRRLAADGAEVLALRSVEYAARCGVTVHVRSSFHDRPGTVMSALPVPVAAGASGRIARRTVVGRAPAPAHGGAEPLPGVPAGSGGRRSPATRPLAPAHPSGGRKAAG</sequence>
<dbReference type="GO" id="GO:0019877">
    <property type="term" value="P:diaminopimelate biosynthetic process"/>
    <property type="evidence" value="ECO:0007669"/>
    <property type="project" value="UniProtKB-KW"/>
</dbReference>
<evidence type="ECO:0000256" key="6">
    <source>
        <dbReference type="ARBA" id="ARBA00013059"/>
    </source>
</evidence>
<proteinExistence type="inferred from homology"/>
<evidence type="ECO:0000256" key="2">
    <source>
        <dbReference type="ARBA" id="ARBA00004766"/>
    </source>
</evidence>
<comment type="function">
    <text evidence="1">Catalyzes the phosphorylation of the beta-carboxyl group of aspartic acid with ATP to yield 4-phospho-L-aspartate, which is involved in the branched biosynthetic pathway leading to the biosynthesis of amino acids lysine, threonine, isoleucine and methionine.</text>
</comment>
<dbReference type="AlphaFoldDB" id="A0A553YRL0"/>
<evidence type="ECO:0000256" key="15">
    <source>
        <dbReference type="ARBA" id="ARBA00029629"/>
    </source>
</evidence>
<feature type="domain" description="Aspartate/glutamate/uridylate kinase" evidence="18">
    <location>
        <begin position="3"/>
        <end position="231"/>
    </location>
</feature>
<comment type="caution">
    <text evidence="19">The sequence shown here is derived from an EMBL/GenBank/DDBJ whole genome shotgun (WGS) entry which is preliminary data.</text>
</comment>
<evidence type="ECO:0000256" key="14">
    <source>
        <dbReference type="ARBA" id="ARBA00023154"/>
    </source>
</evidence>
<comment type="pathway">
    <text evidence="3">Amino-acid biosynthesis; L-methionine biosynthesis via de novo pathway; L-homoserine from L-aspartate: step 1/3.</text>
</comment>
<evidence type="ECO:0000313" key="19">
    <source>
        <dbReference type="EMBL" id="TSB31653.1"/>
    </source>
</evidence>
<dbReference type="EMBL" id="VKLS01000492">
    <property type="protein sequence ID" value="TSB31653.1"/>
    <property type="molecule type" value="Genomic_DNA"/>
</dbReference>
<dbReference type="PANTHER" id="PTHR21499">
    <property type="entry name" value="ASPARTATE KINASE"/>
    <property type="match status" value="1"/>
</dbReference>
<dbReference type="PROSITE" id="PS00324">
    <property type="entry name" value="ASPARTOKINASE"/>
    <property type="match status" value="1"/>
</dbReference>
<evidence type="ECO:0000259" key="18">
    <source>
        <dbReference type="Pfam" id="PF00696"/>
    </source>
</evidence>
<dbReference type="SUPFAM" id="SSF53633">
    <property type="entry name" value="Carbamate kinase-like"/>
    <property type="match status" value="1"/>
</dbReference>
<evidence type="ECO:0000313" key="20">
    <source>
        <dbReference type="Proteomes" id="UP000320888"/>
    </source>
</evidence>
<dbReference type="GO" id="GO:0009090">
    <property type="term" value="P:homoserine biosynthetic process"/>
    <property type="evidence" value="ECO:0007669"/>
    <property type="project" value="TreeGrafter"/>
</dbReference>
<comment type="pathway">
    <text evidence="4">Amino-acid biosynthesis; L-threonine biosynthesis; L-threonine from L-aspartate: step 1/5.</text>
</comment>
<evidence type="ECO:0000256" key="12">
    <source>
        <dbReference type="ARBA" id="ARBA00022840"/>
    </source>
</evidence>
<dbReference type="InterPro" id="IPR018042">
    <property type="entry name" value="Aspartate_kinase_CS"/>
</dbReference>
<name>A0A553YRL0_9ACTN</name>
<dbReference type="PANTHER" id="PTHR21499:SF3">
    <property type="entry name" value="ASPARTOKINASE"/>
    <property type="match status" value="1"/>
</dbReference>
<evidence type="ECO:0000256" key="1">
    <source>
        <dbReference type="ARBA" id="ARBA00002843"/>
    </source>
</evidence>
<protein>
    <recommendedName>
        <fullName evidence="7">Aspartokinase</fullName>
        <ecNumber evidence="6">2.7.2.4</ecNumber>
    </recommendedName>
    <alternativeName>
        <fullName evidence="15">Aspartate kinase</fullName>
    </alternativeName>
</protein>
<keyword evidence="13" id="KW-0220">Diaminopimelate biosynthesis</keyword>
<dbReference type="InterPro" id="IPR041740">
    <property type="entry name" value="AKii-LysC-BS"/>
</dbReference>
<dbReference type="OrthoDB" id="9799110at2"/>
<dbReference type="Proteomes" id="UP000320888">
    <property type="component" value="Unassembled WGS sequence"/>
</dbReference>
<accession>A0A553YRL0</accession>
<dbReference type="Gene3D" id="3.40.1160.10">
    <property type="entry name" value="Acetylglutamate kinase-like"/>
    <property type="match status" value="1"/>
</dbReference>
<dbReference type="PRINTS" id="PR00474">
    <property type="entry name" value="GLU5KINASE"/>
</dbReference>
<dbReference type="GO" id="GO:0005829">
    <property type="term" value="C:cytosol"/>
    <property type="evidence" value="ECO:0007669"/>
    <property type="project" value="TreeGrafter"/>
</dbReference>
<evidence type="ECO:0000256" key="17">
    <source>
        <dbReference type="SAM" id="MobiDB-lite"/>
    </source>
</evidence>
<evidence type="ECO:0000256" key="9">
    <source>
        <dbReference type="ARBA" id="ARBA00022679"/>
    </source>
</evidence>
<keyword evidence="9" id="KW-0808">Transferase</keyword>
<keyword evidence="12" id="KW-0067">ATP-binding</keyword>
<feature type="region of interest" description="Disordered" evidence="17">
    <location>
        <begin position="265"/>
        <end position="307"/>
    </location>
</feature>
<keyword evidence="14" id="KW-0457">Lysine biosynthesis</keyword>
<evidence type="ECO:0000256" key="4">
    <source>
        <dbReference type="ARBA" id="ARBA00005139"/>
    </source>
</evidence>
<evidence type="ECO:0000256" key="13">
    <source>
        <dbReference type="ARBA" id="ARBA00022915"/>
    </source>
</evidence>
<reference evidence="19 20" key="1">
    <citation type="submission" date="2019-07" db="EMBL/GenBank/DDBJ databases">
        <title>Draft genome for Streptomyces benahoarensis MZ03-48.</title>
        <authorList>
            <person name="Gonzalez-Pimentel J.L."/>
        </authorList>
    </citation>
    <scope>NUCLEOTIDE SEQUENCE [LARGE SCALE GENOMIC DNA]</scope>
    <source>
        <strain evidence="19 20">MZ03-48</strain>
    </source>
</reference>
<keyword evidence="11 19" id="KW-0418">Kinase</keyword>
<dbReference type="InterPro" id="IPR001057">
    <property type="entry name" value="Glu/AcGlu_kinase"/>
</dbReference>
<gene>
    <name evidence="19" type="ORF">FNZ23_25655</name>
</gene>
<dbReference type="RefSeq" id="WP_143944480.1">
    <property type="nucleotide sequence ID" value="NZ_VKLS01000492.1"/>
</dbReference>
<dbReference type="EC" id="2.7.2.4" evidence="6"/>
<comment type="pathway">
    <text evidence="2">Amino-acid biosynthesis; L-lysine biosynthesis via DAP pathway; (S)-tetrahydrodipicolinate from L-aspartate: step 1/4.</text>
</comment>
<keyword evidence="10" id="KW-0547">Nucleotide-binding</keyword>
<comment type="catalytic activity">
    <reaction evidence="16">
        <text>L-aspartate + ATP = 4-phospho-L-aspartate + ADP</text>
        <dbReference type="Rhea" id="RHEA:23776"/>
        <dbReference type="ChEBI" id="CHEBI:29991"/>
        <dbReference type="ChEBI" id="CHEBI:30616"/>
        <dbReference type="ChEBI" id="CHEBI:57535"/>
        <dbReference type="ChEBI" id="CHEBI:456216"/>
        <dbReference type="EC" id="2.7.2.4"/>
    </reaction>
</comment>
<evidence type="ECO:0000256" key="3">
    <source>
        <dbReference type="ARBA" id="ARBA00004986"/>
    </source>
</evidence>
<organism evidence="19 20">
    <name type="scientific">Streptomyces benahoarensis</name>
    <dbReference type="NCBI Taxonomy" id="2595054"/>
    <lineage>
        <taxon>Bacteria</taxon>
        <taxon>Bacillati</taxon>
        <taxon>Actinomycetota</taxon>
        <taxon>Actinomycetes</taxon>
        <taxon>Kitasatosporales</taxon>
        <taxon>Streptomycetaceae</taxon>
        <taxon>Streptomyces</taxon>
    </lineage>
</organism>
<evidence type="ECO:0000256" key="11">
    <source>
        <dbReference type="ARBA" id="ARBA00022777"/>
    </source>
</evidence>
<comment type="similarity">
    <text evidence="5">Belongs to the aspartokinase family.</text>
</comment>
<evidence type="ECO:0000256" key="7">
    <source>
        <dbReference type="ARBA" id="ARBA00016273"/>
    </source>
</evidence>
<dbReference type="GO" id="GO:0005524">
    <property type="term" value="F:ATP binding"/>
    <property type="evidence" value="ECO:0007669"/>
    <property type="project" value="UniProtKB-KW"/>
</dbReference>
<dbReference type="InterPro" id="IPR001048">
    <property type="entry name" value="Asp/Glu/Uridylate_kinase"/>
</dbReference>
<evidence type="ECO:0000256" key="5">
    <source>
        <dbReference type="ARBA" id="ARBA00010122"/>
    </source>
</evidence>
<dbReference type="FunFam" id="3.40.1160.10:FF:000002">
    <property type="entry name" value="Aspartokinase"/>
    <property type="match status" value="1"/>
</dbReference>
<keyword evidence="20" id="KW-1185">Reference proteome</keyword>
<dbReference type="GO" id="GO:0004072">
    <property type="term" value="F:aspartate kinase activity"/>
    <property type="evidence" value="ECO:0007669"/>
    <property type="project" value="UniProtKB-EC"/>
</dbReference>
<evidence type="ECO:0000256" key="10">
    <source>
        <dbReference type="ARBA" id="ARBA00022741"/>
    </source>
</evidence>
<keyword evidence="8" id="KW-0028">Amino-acid biosynthesis</keyword>
<dbReference type="CDD" id="cd04261">
    <property type="entry name" value="AAK_AKii-LysC-BS"/>
    <property type="match status" value="1"/>
</dbReference>